<dbReference type="Pfam" id="PF00293">
    <property type="entry name" value="NUDIX"/>
    <property type="match status" value="1"/>
</dbReference>
<name>A0A1Q2HR11_9BACT</name>
<gene>
    <name evidence="4" type="ORF">L21SP3_01514</name>
</gene>
<dbReference type="SUPFAM" id="SSF55811">
    <property type="entry name" value="Nudix"/>
    <property type="match status" value="1"/>
</dbReference>
<feature type="domain" description="Nudix hydrolase" evidence="3">
    <location>
        <begin position="64"/>
        <end position="192"/>
    </location>
</feature>
<dbReference type="Gene3D" id="6.10.250.1120">
    <property type="match status" value="1"/>
</dbReference>
<dbReference type="CDD" id="cd04672">
    <property type="entry name" value="NUDIX_CDP-Chase_like"/>
    <property type="match status" value="1"/>
</dbReference>
<evidence type="ECO:0000256" key="1">
    <source>
        <dbReference type="ARBA" id="ARBA00001946"/>
    </source>
</evidence>
<organism evidence="4 5">
    <name type="scientific">Sedimentisphaera cyanobacteriorum</name>
    <dbReference type="NCBI Taxonomy" id="1940790"/>
    <lineage>
        <taxon>Bacteria</taxon>
        <taxon>Pseudomonadati</taxon>
        <taxon>Planctomycetota</taxon>
        <taxon>Phycisphaerae</taxon>
        <taxon>Sedimentisphaerales</taxon>
        <taxon>Sedimentisphaeraceae</taxon>
        <taxon>Sedimentisphaera</taxon>
    </lineage>
</organism>
<evidence type="ECO:0000313" key="4">
    <source>
        <dbReference type="EMBL" id="AQQ09704.1"/>
    </source>
</evidence>
<keyword evidence="2" id="KW-0378">Hydrolase</keyword>
<dbReference type="PROSITE" id="PS51462">
    <property type="entry name" value="NUDIX"/>
    <property type="match status" value="1"/>
</dbReference>
<dbReference type="OrthoDB" id="9804442at2"/>
<proteinExistence type="predicted"/>
<dbReference type="GO" id="GO:0016787">
    <property type="term" value="F:hydrolase activity"/>
    <property type="evidence" value="ECO:0007669"/>
    <property type="project" value="UniProtKB-KW"/>
</dbReference>
<sequence>MNWLEIVKELKTISQAGKKFAKDNYELQRHKDIERIAAQIGSEFTSNTPEQILELFQSDTGYPTPKVDSRGVIIEDGKVLLVKEIEDGGWTLPGGWCENGMKPSENVVREVWEESGYQTQTDQLLAVFDRDSQGHFPPYPFNIYKLFFRCRIVGGKPKASEETSDVAWFSKDRIPPLSSQRTTEKQLKLFFDMAENKDCKTYFD</sequence>
<evidence type="ECO:0000259" key="3">
    <source>
        <dbReference type="PROSITE" id="PS51462"/>
    </source>
</evidence>
<dbReference type="AlphaFoldDB" id="A0A1Q2HR11"/>
<evidence type="ECO:0000313" key="5">
    <source>
        <dbReference type="Proteomes" id="UP000188273"/>
    </source>
</evidence>
<keyword evidence="5" id="KW-1185">Reference proteome</keyword>
<dbReference type="RefSeq" id="WP_077540278.1">
    <property type="nucleotide sequence ID" value="NZ_CP019633.1"/>
</dbReference>
<dbReference type="PANTHER" id="PTHR43046">
    <property type="entry name" value="GDP-MANNOSE MANNOSYL HYDROLASE"/>
    <property type="match status" value="1"/>
</dbReference>
<accession>A0A1Q2HR11</accession>
<evidence type="ECO:0000256" key="2">
    <source>
        <dbReference type="ARBA" id="ARBA00022801"/>
    </source>
</evidence>
<dbReference type="PANTHER" id="PTHR43046:SF16">
    <property type="entry name" value="ADP-RIBOSE PYROPHOSPHATASE YJHB-RELATED"/>
    <property type="match status" value="1"/>
</dbReference>
<protein>
    <submittedName>
        <fullName evidence="4">NUDIX domain protein</fullName>
    </submittedName>
</protein>
<dbReference type="Pfam" id="PF12535">
    <property type="entry name" value="Nudix_N"/>
    <property type="match status" value="1"/>
</dbReference>
<dbReference type="InterPro" id="IPR000086">
    <property type="entry name" value="NUDIX_hydrolase_dom"/>
</dbReference>
<dbReference type="InterPro" id="IPR059176">
    <property type="entry name" value="UDP-X_N"/>
</dbReference>
<dbReference type="EMBL" id="CP019633">
    <property type="protein sequence ID" value="AQQ09704.1"/>
    <property type="molecule type" value="Genomic_DNA"/>
</dbReference>
<comment type="cofactor">
    <cofactor evidence="1">
        <name>Mg(2+)</name>
        <dbReference type="ChEBI" id="CHEBI:18420"/>
    </cofactor>
</comment>
<dbReference type="Gene3D" id="3.90.79.10">
    <property type="entry name" value="Nucleoside Triphosphate Pyrophosphohydrolase"/>
    <property type="match status" value="1"/>
</dbReference>
<reference evidence="5" key="1">
    <citation type="submission" date="2017-02" db="EMBL/GenBank/DDBJ databases">
        <title>Comparative genomics and description of representatives of a novel lineage of planctomycetes thriving in anoxic sediments.</title>
        <authorList>
            <person name="Spring S."/>
            <person name="Bunk B."/>
            <person name="Sproer C."/>
            <person name="Klenk H.-P."/>
        </authorList>
    </citation>
    <scope>NUCLEOTIDE SEQUENCE [LARGE SCALE GENOMIC DNA]</scope>
    <source>
        <strain evidence="5">L21-RPul-D3</strain>
    </source>
</reference>
<dbReference type="Proteomes" id="UP000188273">
    <property type="component" value="Chromosome"/>
</dbReference>
<dbReference type="KEGG" id="pbu:L21SP3_01514"/>
<dbReference type="InterPro" id="IPR015797">
    <property type="entry name" value="NUDIX_hydrolase-like_dom_sf"/>
</dbReference>